<evidence type="ECO:0000256" key="6">
    <source>
        <dbReference type="HAMAP-Rule" id="MF_00076"/>
    </source>
</evidence>
<evidence type="ECO:0000313" key="9">
    <source>
        <dbReference type="Proteomes" id="UP000003240"/>
    </source>
</evidence>
<dbReference type="GO" id="GO:0000105">
    <property type="term" value="P:L-histidine biosynthetic process"/>
    <property type="evidence" value="ECO:0007669"/>
    <property type="project" value="UniProtKB-UniRule"/>
</dbReference>
<evidence type="ECO:0000256" key="5">
    <source>
        <dbReference type="ARBA" id="ARBA00023239"/>
    </source>
</evidence>
<evidence type="ECO:0000313" key="8">
    <source>
        <dbReference type="EMBL" id="EGO65451.1"/>
    </source>
</evidence>
<comment type="similarity">
    <text evidence="6 7">Belongs to the imidazoleglycerol-phosphate dehydratase family.</text>
</comment>
<dbReference type="Pfam" id="PF00475">
    <property type="entry name" value="IGPD"/>
    <property type="match status" value="1"/>
</dbReference>
<comment type="pathway">
    <text evidence="1 6 7">Amino-acid biosynthesis; L-histidine biosynthesis; L-histidine from 5-phospho-alpha-D-ribose 1-diphosphate: step 6/9.</text>
</comment>
<proteinExistence type="inferred from homology"/>
<dbReference type="SUPFAM" id="SSF54211">
    <property type="entry name" value="Ribosomal protein S5 domain 2-like"/>
    <property type="match status" value="2"/>
</dbReference>
<dbReference type="EMBL" id="AFGF01000017">
    <property type="protein sequence ID" value="EGO65451.1"/>
    <property type="molecule type" value="Genomic_DNA"/>
</dbReference>
<dbReference type="PROSITE" id="PS00955">
    <property type="entry name" value="IGP_DEHYDRATASE_2"/>
    <property type="match status" value="1"/>
</dbReference>
<keyword evidence="4 6" id="KW-0368">Histidine biosynthesis</keyword>
<dbReference type="NCBIfam" id="NF002112">
    <property type="entry name" value="PRK00951.2-2"/>
    <property type="match status" value="1"/>
</dbReference>
<dbReference type="CDD" id="cd07914">
    <property type="entry name" value="IGPD"/>
    <property type="match status" value="1"/>
</dbReference>
<dbReference type="FunFam" id="3.30.230.40:FF:000001">
    <property type="entry name" value="Imidazoleglycerol-phosphate dehydratase HisB"/>
    <property type="match status" value="1"/>
</dbReference>
<comment type="subcellular location">
    <subcellularLocation>
        <location evidence="6 7">Cytoplasm</location>
    </subcellularLocation>
</comment>
<dbReference type="STRING" id="1009370.ALO_02526"/>
<dbReference type="Proteomes" id="UP000003240">
    <property type="component" value="Unassembled WGS sequence"/>
</dbReference>
<dbReference type="NCBIfam" id="NF002111">
    <property type="entry name" value="PRK00951.2-1"/>
    <property type="match status" value="1"/>
</dbReference>
<dbReference type="NCBIfam" id="NF002107">
    <property type="entry name" value="PRK00951.1-2"/>
    <property type="match status" value="1"/>
</dbReference>
<dbReference type="UniPathway" id="UPA00031">
    <property type="reaction ID" value="UER00011"/>
</dbReference>
<dbReference type="InterPro" id="IPR020568">
    <property type="entry name" value="Ribosomal_Su5_D2-typ_SF"/>
</dbReference>
<evidence type="ECO:0000256" key="7">
    <source>
        <dbReference type="RuleBase" id="RU000599"/>
    </source>
</evidence>
<dbReference type="eggNOG" id="COG0131">
    <property type="taxonomic scope" value="Bacteria"/>
</dbReference>
<evidence type="ECO:0000256" key="1">
    <source>
        <dbReference type="ARBA" id="ARBA00005047"/>
    </source>
</evidence>
<dbReference type="GO" id="GO:0005737">
    <property type="term" value="C:cytoplasm"/>
    <property type="evidence" value="ECO:0007669"/>
    <property type="project" value="UniProtKB-SubCell"/>
</dbReference>
<evidence type="ECO:0000256" key="3">
    <source>
        <dbReference type="ARBA" id="ARBA00022605"/>
    </source>
</evidence>
<keyword evidence="9" id="KW-1185">Reference proteome</keyword>
<accession>F7NEP0</accession>
<reference evidence="8 9" key="1">
    <citation type="journal article" date="2011" name="EMBO J.">
        <title>Structural diversity of bacterial flagellar motors.</title>
        <authorList>
            <person name="Chen S."/>
            <person name="Beeby M."/>
            <person name="Murphy G.E."/>
            <person name="Leadbetter J.R."/>
            <person name="Hendrixson D.R."/>
            <person name="Briegel A."/>
            <person name="Li Z."/>
            <person name="Shi J."/>
            <person name="Tocheva E.I."/>
            <person name="Muller A."/>
            <person name="Dobro M.J."/>
            <person name="Jensen G.J."/>
        </authorList>
    </citation>
    <scope>NUCLEOTIDE SEQUENCE [LARGE SCALE GENOMIC DNA]</scope>
    <source>
        <strain evidence="8 9">DSM 6540</strain>
    </source>
</reference>
<keyword evidence="6" id="KW-0963">Cytoplasm</keyword>
<dbReference type="InterPro" id="IPR000807">
    <property type="entry name" value="ImidazoleglycerolP_deHydtase"/>
</dbReference>
<dbReference type="EC" id="4.2.1.19" evidence="6 7"/>
<protein>
    <recommendedName>
        <fullName evidence="2 6">Imidazoleglycerol-phosphate dehydratase</fullName>
        <shortName evidence="6">IGPD</shortName>
        <ecNumber evidence="6 7">4.2.1.19</ecNumber>
    </recommendedName>
</protein>
<dbReference type="InterPro" id="IPR038494">
    <property type="entry name" value="IGPD_sf"/>
</dbReference>
<dbReference type="PANTHER" id="PTHR23133">
    <property type="entry name" value="IMIDAZOLEGLYCEROL-PHOSPHATE DEHYDRATASE HIS7"/>
    <property type="match status" value="1"/>
</dbReference>
<evidence type="ECO:0000256" key="2">
    <source>
        <dbReference type="ARBA" id="ARBA00016664"/>
    </source>
</evidence>
<dbReference type="NCBIfam" id="NF002115">
    <property type="entry name" value="PRK00951.2-5"/>
    <property type="match status" value="1"/>
</dbReference>
<dbReference type="AlphaFoldDB" id="F7NEP0"/>
<dbReference type="HAMAP" id="MF_00076">
    <property type="entry name" value="HisB"/>
    <property type="match status" value="1"/>
</dbReference>
<dbReference type="PANTHER" id="PTHR23133:SF2">
    <property type="entry name" value="IMIDAZOLEGLYCEROL-PHOSPHATE DEHYDRATASE"/>
    <property type="match status" value="1"/>
</dbReference>
<dbReference type="PROSITE" id="PS00954">
    <property type="entry name" value="IGP_DEHYDRATASE_1"/>
    <property type="match status" value="1"/>
</dbReference>
<comment type="catalytic activity">
    <reaction evidence="6 7">
        <text>D-erythro-1-(imidazol-4-yl)glycerol 3-phosphate = 3-(imidazol-4-yl)-2-oxopropyl phosphate + H2O</text>
        <dbReference type="Rhea" id="RHEA:11040"/>
        <dbReference type="ChEBI" id="CHEBI:15377"/>
        <dbReference type="ChEBI" id="CHEBI:57766"/>
        <dbReference type="ChEBI" id="CHEBI:58278"/>
        <dbReference type="EC" id="4.2.1.19"/>
    </reaction>
</comment>
<sequence length="194" mass="21001">MRLADIERKTAETAIAAVLNLDGAGTAAIQTGVGFFDHMLTLWTRHGLFDLTLEAKGDMQVDAHHTVEDVGIVLGQAFAAALGDKQGIRRYGTAFVPMDEALATVSLDISGRPYLVYEVPLPAQKVGEFDTELAEEFLRAFAVHAGVTLHVRLLAGKNTHHILEAVFKALGRALDKASRKDERIRGVLSTKGIL</sequence>
<dbReference type="Gene3D" id="3.30.230.40">
    <property type="entry name" value="Imidazole glycerol phosphate dehydratase, domain 1"/>
    <property type="match status" value="2"/>
</dbReference>
<organism evidence="8 9">
    <name type="scientific">Acetonema longum DSM 6540</name>
    <dbReference type="NCBI Taxonomy" id="1009370"/>
    <lineage>
        <taxon>Bacteria</taxon>
        <taxon>Bacillati</taxon>
        <taxon>Bacillota</taxon>
        <taxon>Negativicutes</taxon>
        <taxon>Acetonemataceae</taxon>
        <taxon>Acetonema</taxon>
    </lineage>
</organism>
<keyword evidence="5 6" id="KW-0456">Lyase</keyword>
<dbReference type="NCBIfam" id="NF002114">
    <property type="entry name" value="PRK00951.2-4"/>
    <property type="match status" value="1"/>
</dbReference>
<evidence type="ECO:0000256" key="4">
    <source>
        <dbReference type="ARBA" id="ARBA00023102"/>
    </source>
</evidence>
<keyword evidence="3 6" id="KW-0028">Amino-acid biosynthesis</keyword>
<dbReference type="FunFam" id="3.30.230.40:FF:000003">
    <property type="entry name" value="Imidazoleglycerol-phosphate dehydratase HisB"/>
    <property type="match status" value="1"/>
</dbReference>
<gene>
    <name evidence="6" type="primary">hisB</name>
    <name evidence="8" type="ORF">ALO_02526</name>
</gene>
<dbReference type="InterPro" id="IPR020565">
    <property type="entry name" value="ImidazoleglycerP_deHydtase_CS"/>
</dbReference>
<dbReference type="GO" id="GO:0004424">
    <property type="term" value="F:imidazoleglycerol-phosphate dehydratase activity"/>
    <property type="evidence" value="ECO:0007669"/>
    <property type="project" value="UniProtKB-UniRule"/>
</dbReference>
<comment type="caution">
    <text evidence="8">The sequence shown here is derived from an EMBL/GenBank/DDBJ whole genome shotgun (WGS) entry which is preliminary data.</text>
</comment>
<name>F7NEP0_9FIRM</name>